<dbReference type="EMBL" id="KV746294">
    <property type="protein sequence ID" value="OCK72858.1"/>
    <property type="molecule type" value="Genomic_DNA"/>
</dbReference>
<evidence type="ECO:0000313" key="4">
    <source>
        <dbReference type="Proteomes" id="UP000250266"/>
    </source>
</evidence>
<evidence type="ECO:0000256" key="2">
    <source>
        <dbReference type="SAM" id="Phobius"/>
    </source>
</evidence>
<dbReference type="Pfam" id="PF11374">
    <property type="entry name" value="DUF3176"/>
    <property type="match status" value="1"/>
</dbReference>
<keyword evidence="2" id="KW-0812">Transmembrane</keyword>
<gene>
    <name evidence="3" type="ORF">K432DRAFT_452409</name>
</gene>
<organism evidence="3 4">
    <name type="scientific">Lepidopterella palustris CBS 459.81</name>
    <dbReference type="NCBI Taxonomy" id="1314670"/>
    <lineage>
        <taxon>Eukaryota</taxon>
        <taxon>Fungi</taxon>
        <taxon>Dikarya</taxon>
        <taxon>Ascomycota</taxon>
        <taxon>Pezizomycotina</taxon>
        <taxon>Dothideomycetes</taxon>
        <taxon>Pleosporomycetidae</taxon>
        <taxon>Mytilinidiales</taxon>
        <taxon>Argynnaceae</taxon>
        <taxon>Lepidopterella</taxon>
    </lineage>
</organism>
<feature type="transmembrane region" description="Helical" evidence="2">
    <location>
        <begin position="218"/>
        <end position="239"/>
    </location>
</feature>
<feature type="transmembrane region" description="Helical" evidence="2">
    <location>
        <begin position="585"/>
        <end position="605"/>
    </location>
</feature>
<feature type="transmembrane region" description="Helical" evidence="2">
    <location>
        <begin position="108"/>
        <end position="132"/>
    </location>
</feature>
<keyword evidence="2" id="KW-0472">Membrane</keyword>
<dbReference type="PANTHER" id="PTHR37576">
    <property type="entry name" value="DEFECT AT LOW TEMPERATURE PROTEIN 1"/>
    <property type="match status" value="1"/>
</dbReference>
<name>A0A8E2J810_9PEZI</name>
<dbReference type="OrthoDB" id="5357734at2759"/>
<dbReference type="PANTHER" id="PTHR37576:SF2">
    <property type="entry name" value="DEFECT AT LOW TEMPERATURE PROTEIN 1"/>
    <property type="match status" value="1"/>
</dbReference>
<accession>A0A8E2J810</accession>
<dbReference type="InterPro" id="IPR021514">
    <property type="entry name" value="DUF3176"/>
</dbReference>
<reference evidence="3 4" key="1">
    <citation type="journal article" date="2016" name="Nat. Commun.">
        <title>Ectomycorrhizal ecology is imprinted in the genome of the dominant symbiotic fungus Cenococcum geophilum.</title>
        <authorList>
            <consortium name="DOE Joint Genome Institute"/>
            <person name="Peter M."/>
            <person name="Kohler A."/>
            <person name="Ohm R.A."/>
            <person name="Kuo A."/>
            <person name="Krutzmann J."/>
            <person name="Morin E."/>
            <person name="Arend M."/>
            <person name="Barry K.W."/>
            <person name="Binder M."/>
            <person name="Choi C."/>
            <person name="Clum A."/>
            <person name="Copeland A."/>
            <person name="Grisel N."/>
            <person name="Haridas S."/>
            <person name="Kipfer T."/>
            <person name="LaButti K."/>
            <person name="Lindquist E."/>
            <person name="Lipzen A."/>
            <person name="Maire R."/>
            <person name="Meier B."/>
            <person name="Mihaltcheva S."/>
            <person name="Molinier V."/>
            <person name="Murat C."/>
            <person name="Poggeler S."/>
            <person name="Quandt C.A."/>
            <person name="Sperisen C."/>
            <person name="Tritt A."/>
            <person name="Tisserant E."/>
            <person name="Crous P.W."/>
            <person name="Henrissat B."/>
            <person name="Nehls U."/>
            <person name="Egli S."/>
            <person name="Spatafora J.W."/>
            <person name="Grigoriev I.V."/>
            <person name="Martin F.M."/>
        </authorList>
    </citation>
    <scope>NUCLEOTIDE SEQUENCE [LARGE SCALE GENOMIC DNA]</scope>
    <source>
        <strain evidence="3 4">CBS 459.81</strain>
    </source>
</reference>
<sequence>MEENRYPKAFSTWSSFTSSFQYESVSSPSDKNSSQVELVERRGLVEEAKASSRKYQNPHSCFRAAQGFDPDEDVYPSQTDTLSDSQVQEDGENRLEGRPWQVGISTRFPIISFVCLLVILSSMTGLIVVLLISDGKNTETWDSRTVNIANHHRKWTVSVNTWIAVLNFIMGKALAVMFAEAVALSWWVSALKGQTLECLHFQWEVGQSVLKILLKRRFWGWVCVASIAFTAFSGLEALLQTASSPTTSLSSYNTSMTATLANALPAGFSGVIASWGHDAFGVEYYTPIFVEVLQNYTVQSRIRLDLDGCPSTPNAWCAINVPGVGFQYTCTAGRNGTDYARISAEHPVGPESTLFQVNFQQGAWSILLRASWKDAPGSTGPVIANRNCTLTPALVEYPANVTQQTVTLESPTSTVTWTSNSTDFGNDTLSVDKVLQVLPMLDYDKTQEANSFPQPGSHSTLGGISLALSRLFDSSISAQFDPTNNGARLSLQGSFIAPYAQFAQGTANTGIMNNTFSSPMDQLLTNIRDIMFRSSIAIAQHNITDYVLSNGLTTEEFQSSAVPAQPYTGPAAYFIYETVYKTNKAILGVGIGLMLLAILAILPLYRGFWRLGRKVSLSPLEVAKALHYSTIITDSRTASRETHSVLDAKDRSDRLPQLGSNFNDDELVALLGNVKVKYGEVAPHVLGMGLDEYTDSARNGRLYH</sequence>
<feature type="transmembrane region" description="Helical" evidence="2">
    <location>
        <begin position="162"/>
        <end position="187"/>
    </location>
</feature>
<evidence type="ECO:0000313" key="3">
    <source>
        <dbReference type="EMBL" id="OCK72858.1"/>
    </source>
</evidence>
<proteinExistence type="predicted"/>
<feature type="compositionally biased region" description="Polar residues" evidence="1">
    <location>
        <begin position="76"/>
        <end position="88"/>
    </location>
</feature>
<dbReference type="AlphaFoldDB" id="A0A8E2J810"/>
<evidence type="ECO:0000256" key="1">
    <source>
        <dbReference type="SAM" id="MobiDB-lite"/>
    </source>
</evidence>
<keyword evidence="4" id="KW-1185">Reference proteome</keyword>
<protein>
    <submittedName>
        <fullName evidence="3">Uncharacterized protein</fullName>
    </submittedName>
</protein>
<feature type="region of interest" description="Disordered" evidence="1">
    <location>
        <begin position="67"/>
        <end position="93"/>
    </location>
</feature>
<keyword evidence="2" id="KW-1133">Transmembrane helix</keyword>
<dbReference type="Proteomes" id="UP000250266">
    <property type="component" value="Unassembled WGS sequence"/>
</dbReference>